<evidence type="ECO:0000256" key="4">
    <source>
        <dbReference type="SAM" id="Coils"/>
    </source>
</evidence>
<dbReference type="InterPro" id="IPR036679">
    <property type="entry name" value="FlgN-like_sf"/>
</dbReference>
<accession>A0A7X0NJR8</accession>
<evidence type="ECO:0000256" key="2">
    <source>
        <dbReference type="ARBA" id="ARBA00007703"/>
    </source>
</evidence>
<keyword evidence="3" id="KW-1005">Bacterial flagellum biogenesis</keyword>
<comment type="similarity">
    <text evidence="2">Belongs to the FlgN family.</text>
</comment>
<dbReference type="AlphaFoldDB" id="A0A7X0NJR8"/>
<organism evidence="6 7">
    <name type="scientific">Thalassotalea piscium</name>
    <dbReference type="NCBI Taxonomy" id="1230533"/>
    <lineage>
        <taxon>Bacteria</taxon>
        <taxon>Pseudomonadati</taxon>
        <taxon>Pseudomonadota</taxon>
        <taxon>Gammaproteobacteria</taxon>
        <taxon>Alteromonadales</taxon>
        <taxon>Colwelliaceae</taxon>
        <taxon>Thalassotalea</taxon>
    </lineage>
</organism>
<feature type="region of interest" description="Disordered" evidence="5">
    <location>
        <begin position="122"/>
        <end position="143"/>
    </location>
</feature>
<evidence type="ECO:0000256" key="1">
    <source>
        <dbReference type="ARBA" id="ARBA00002397"/>
    </source>
</evidence>
<dbReference type="SUPFAM" id="SSF140566">
    <property type="entry name" value="FlgN-like"/>
    <property type="match status" value="1"/>
</dbReference>
<dbReference type="Proteomes" id="UP000537141">
    <property type="component" value="Unassembled WGS sequence"/>
</dbReference>
<comment type="caution">
    <text evidence="6">The sequence shown here is derived from an EMBL/GenBank/DDBJ whole genome shotgun (WGS) entry which is preliminary data.</text>
</comment>
<sequence length="143" mass="15972">MTTEFDGQQALDQQLQQLQQLLLILEQEKEILIKSDPEQLTSIGLVKDEILLAIQSLDKQIEQSVQFRQGKAQGLYDNALAQIEQCLLQCKDQNTVNGKIIQQSQLAVERMKTSLLQSHNKSSLTYDNKGKTSGGLSSLDVKA</sequence>
<keyword evidence="7" id="KW-1185">Reference proteome</keyword>
<keyword evidence="6" id="KW-0966">Cell projection</keyword>
<protein>
    <submittedName>
        <fullName evidence="6">Flagella synthesis protein FlgN</fullName>
    </submittedName>
</protein>
<dbReference type="Gene3D" id="1.20.58.300">
    <property type="entry name" value="FlgN-like"/>
    <property type="match status" value="1"/>
</dbReference>
<feature type="coiled-coil region" evidence="4">
    <location>
        <begin position="8"/>
        <end position="35"/>
    </location>
</feature>
<dbReference type="EMBL" id="JACHHU010000035">
    <property type="protein sequence ID" value="MBB6544737.1"/>
    <property type="molecule type" value="Genomic_DNA"/>
</dbReference>
<keyword evidence="4" id="KW-0175">Coiled coil</keyword>
<reference evidence="6 7" key="1">
    <citation type="submission" date="2020-08" db="EMBL/GenBank/DDBJ databases">
        <title>Genomic Encyclopedia of Type Strains, Phase IV (KMG-IV): sequencing the most valuable type-strain genomes for metagenomic binning, comparative biology and taxonomic classification.</title>
        <authorList>
            <person name="Goeker M."/>
        </authorList>
    </citation>
    <scope>NUCLEOTIDE SEQUENCE [LARGE SCALE GENOMIC DNA]</scope>
    <source>
        <strain evidence="6 7">DSM 26287</strain>
    </source>
</reference>
<gene>
    <name evidence="6" type="ORF">HNQ55_003270</name>
</gene>
<evidence type="ECO:0000313" key="6">
    <source>
        <dbReference type="EMBL" id="MBB6544737.1"/>
    </source>
</evidence>
<dbReference type="InterPro" id="IPR007809">
    <property type="entry name" value="FlgN-like"/>
</dbReference>
<dbReference type="RefSeq" id="WP_286289799.1">
    <property type="nucleotide sequence ID" value="NZ_AP027362.1"/>
</dbReference>
<dbReference type="GO" id="GO:0044780">
    <property type="term" value="P:bacterial-type flagellum assembly"/>
    <property type="evidence" value="ECO:0007669"/>
    <property type="project" value="InterPro"/>
</dbReference>
<evidence type="ECO:0000256" key="3">
    <source>
        <dbReference type="ARBA" id="ARBA00022795"/>
    </source>
</evidence>
<evidence type="ECO:0000313" key="7">
    <source>
        <dbReference type="Proteomes" id="UP000537141"/>
    </source>
</evidence>
<dbReference type="Pfam" id="PF05130">
    <property type="entry name" value="FlgN"/>
    <property type="match status" value="1"/>
</dbReference>
<keyword evidence="6" id="KW-0282">Flagellum</keyword>
<keyword evidence="6" id="KW-0969">Cilium</keyword>
<name>A0A7X0NJR8_9GAMM</name>
<comment type="function">
    <text evidence="1">Required for the efficient initiation of filament assembly.</text>
</comment>
<proteinExistence type="inferred from homology"/>
<evidence type="ECO:0000256" key="5">
    <source>
        <dbReference type="SAM" id="MobiDB-lite"/>
    </source>
</evidence>